<keyword evidence="2" id="KW-0472">Membrane</keyword>
<sequence>MVILLGLLTRQPMRIRSQEFPRFLLYGLVTALHFVFYVASLNYTTTAHSLALVYTSPLLVTILSALFLRESMATRKLLGILVAVIGIAIMVGFEPHYTACSLTGQCMFLGDGFALLSALCYAIYSVIGRSERDRHPLFRYTTHVYRLAALWLLPLACLNAFRHPYTLSAMGAVAALGIFPLGLGHTLYNAALRKVHATYANLIATQEVTIGIVLGIVFLHDIPSWTTVIGVLVTLGGITSVLL</sequence>
<evidence type="ECO:0000259" key="3">
    <source>
        <dbReference type="Pfam" id="PF00892"/>
    </source>
</evidence>
<evidence type="ECO:0000256" key="1">
    <source>
        <dbReference type="ARBA" id="ARBA00007362"/>
    </source>
</evidence>
<protein>
    <submittedName>
        <fullName evidence="4">EamA family transporter</fullName>
    </submittedName>
</protein>
<feature type="transmembrane region" description="Helical" evidence="2">
    <location>
        <begin position="23"/>
        <end position="43"/>
    </location>
</feature>
<dbReference type="GO" id="GO:0016020">
    <property type="term" value="C:membrane"/>
    <property type="evidence" value="ECO:0007669"/>
    <property type="project" value="InterPro"/>
</dbReference>
<evidence type="ECO:0000256" key="2">
    <source>
        <dbReference type="SAM" id="Phobius"/>
    </source>
</evidence>
<dbReference type="AlphaFoldDB" id="A0A5A5TA89"/>
<dbReference type="Proteomes" id="UP000322530">
    <property type="component" value="Unassembled WGS sequence"/>
</dbReference>
<keyword evidence="5" id="KW-1185">Reference proteome</keyword>
<evidence type="ECO:0000313" key="5">
    <source>
        <dbReference type="Proteomes" id="UP000322530"/>
    </source>
</evidence>
<keyword evidence="2" id="KW-0812">Transmembrane</keyword>
<dbReference type="InterPro" id="IPR037185">
    <property type="entry name" value="EmrE-like"/>
</dbReference>
<dbReference type="Gene3D" id="1.10.3730.20">
    <property type="match status" value="1"/>
</dbReference>
<proteinExistence type="inferred from homology"/>
<dbReference type="SUPFAM" id="SSF103481">
    <property type="entry name" value="Multidrug resistance efflux transporter EmrE"/>
    <property type="match status" value="2"/>
</dbReference>
<gene>
    <name evidence="4" type="ORF">KDI_14970</name>
</gene>
<comment type="caution">
    <text evidence="4">The sequence shown here is derived from an EMBL/GenBank/DDBJ whole genome shotgun (WGS) entry which is preliminary data.</text>
</comment>
<feature type="transmembrane region" description="Helical" evidence="2">
    <location>
        <begin position="225"/>
        <end position="242"/>
    </location>
</feature>
<dbReference type="EMBL" id="BIXY01000016">
    <property type="protein sequence ID" value="GCF07933.1"/>
    <property type="molecule type" value="Genomic_DNA"/>
</dbReference>
<feature type="transmembrane region" description="Helical" evidence="2">
    <location>
        <begin position="167"/>
        <end position="187"/>
    </location>
</feature>
<feature type="transmembrane region" description="Helical" evidence="2">
    <location>
        <begin position="102"/>
        <end position="124"/>
    </location>
</feature>
<name>A0A5A5TA89_9CHLR</name>
<feature type="transmembrane region" description="Helical" evidence="2">
    <location>
        <begin position="49"/>
        <end position="68"/>
    </location>
</feature>
<evidence type="ECO:0000313" key="4">
    <source>
        <dbReference type="EMBL" id="GCF07933.1"/>
    </source>
</evidence>
<feature type="transmembrane region" description="Helical" evidence="2">
    <location>
        <begin position="144"/>
        <end position="161"/>
    </location>
</feature>
<reference evidence="4 5" key="1">
    <citation type="submission" date="2019-01" db="EMBL/GenBank/DDBJ databases">
        <title>Draft genome sequence of Dictyobacter sp. Uno17.</title>
        <authorList>
            <person name="Wang C.M."/>
            <person name="Zheng Y."/>
            <person name="Sakai Y."/>
            <person name="Abe K."/>
            <person name="Yokota A."/>
            <person name="Yabe S."/>
        </authorList>
    </citation>
    <scope>NUCLEOTIDE SEQUENCE [LARGE SCALE GENOMIC DNA]</scope>
    <source>
        <strain evidence="4 5">Uno17</strain>
    </source>
</reference>
<feature type="transmembrane region" description="Helical" evidence="2">
    <location>
        <begin position="77"/>
        <end position="96"/>
    </location>
</feature>
<accession>A0A5A5TA89</accession>
<organism evidence="4 5">
    <name type="scientific">Dictyobacter arantiisoli</name>
    <dbReference type="NCBI Taxonomy" id="2014874"/>
    <lineage>
        <taxon>Bacteria</taxon>
        <taxon>Bacillati</taxon>
        <taxon>Chloroflexota</taxon>
        <taxon>Ktedonobacteria</taxon>
        <taxon>Ktedonobacterales</taxon>
        <taxon>Dictyobacteraceae</taxon>
        <taxon>Dictyobacter</taxon>
    </lineage>
</organism>
<dbReference type="PANTHER" id="PTHR22911">
    <property type="entry name" value="ACYL-MALONYL CONDENSING ENZYME-RELATED"/>
    <property type="match status" value="1"/>
</dbReference>
<comment type="similarity">
    <text evidence="1">Belongs to the EamA transporter family.</text>
</comment>
<dbReference type="InterPro" id="IPR000620">
    <property type="entry name" value="EamA_dom"/>
</dbReference>
<dbReference type="PANTHER" id="PTHR22911:SF79">
    <property type="entry name" value="MOBA-LIKE NTP TRANSFERASE DOMAIN-CONTAINING PROTEIN"/>
    <property type="match status" value="1"/>
</dbReference>
<keyword evidence="2" id="KW-1133">Transmembrane helix</keyword>
<feature type="domain" description="EamA" evidence="3">
    <location>
        <begin position="2"/>
        <end position="91"/>
    </location>
</feature>
<feature type="domain" description="EamA" evidence="3">
    <location>
        <begin position="109"/>
        <end position="241"/>
    </location>
</feature>
<feature type="transmembrane region" description="Helical" evidence="2">
    <location>
        <begin position="199"/>
        <end position="219"/>
    </location>
</feature>
<dbReference type="Pfam" id="PF00892">
    <property type="entry name" value="EamA"/>
    <property type="match status" value="2"/>
</dbReference>